<keyword evidence="1" id="KW-1015">Disulfide bond</keyword>
<keyword evidence="4" id="KW-1185">Reference proteome</keyword>
<reference evidence="4" key="1">
    <citation type="journal article" date="2012" name="Science">
        <title>The Paleozoic origin of enzymatic lignin decomposition reconstructed from 31 fungal genomes.</title>
        <authorList>
            <person name="Floudas D."/>
            <person name="Binder M."/>
            <person name="Riley R."/>
            <person name="Barry K."/>
            <person name="Blanchette R.A."/>
            <person name="Henrissat B."/>
            <person name="Martinez A.T."/>
            <person name="Otillar R."/>
            <person name="Spatafora J.W."/>
            <person name="Yadav J.S."/>
            <person name="Aerts A."/>
            <person name="Benoit I."/>
            <person name="Boyd A."/>
            <person name="Carlson A."/>
            <person name="Copeland A."/>
            <person name="Coutinho P.M."/>
            <person name="de Vries R.P."/>
            <person name="Ferreira P."/>
            <person name="Findley K."/>
            <person name="Foster B."/>
            <person name="Gaskell J."/>
            <person name="Glotzer D."/>
            <person name="Gorecki P."/>
            <person name="Heitman J."/>
            <person name="Hesse C."/>
            <person name="Hori C."/>
            <person name="Igarashi K."/>
            <person name="Jurgens J.A."/>
            <person name="Kallen N."/>
            <person name="Kersten P."/>
            <person name="Kohler A."/>
            <person name="Kuees U."/>
            <person name="Kumar T.K.A."/>
            <person name="Kuo A."/>
            <person name="LaButti K."/>
            <person name="Larrondo L.F."/>
            <person name="Lindquist E."/>
            <person name="Ling A."/>
            <person name="Lombard V."/>
            <person name="Lucas S."/>
            <person name="Lundell T."/>
            <person name="Martin R."/>
            <person name="McLaughlin D.J."/>
            <person name="Morgenstern I."/>
            <person name="Morin E."/>
            <person name="Murat C."/>
            <person name="Nagy L.G."/>
            <person name="Nolan M."/>
            <person name="Ohm R.A."/>
            <person name="Patyshakuliyeva A."/>
            <person name="Rokas A."/>
            <person name="Ruiz-Duenas F.J."/>
            <person name="Sabat G."/>
            <person name="Salamov A."/>
            <person name="Samejima M."/>
            <person name="Schmutz J."/>
            <person name="Slot J.C."/>
            <person name="St John F."/>
            <person name="Stenlid J."/>
            <person name="Sun H."/>
            <person name="Sun S."/>
            <person name="Syed K."/>
            <person name="Tsang A."/>
            <person name="Wiebenga A."/>
            <person name="Young D."/>
            <person name="Pisabarro A."/>
            <person name="Eastwood D.C."/>
            <person name="Martin F."/>
            <person name="Cullen D."/>
            <person name="Grigoriev I.V."/>
            <person name="Hibbett D.S."/>
        </authorList>
    </citation>
    <scope>NUCLEOTIDE SEQUENCE [LARGE SCALE GENOMIC DNA]</scope>
    <source>
        <strain evidence="4">TFB10046</strain>
    </source>
</reference>
<feature type="disulfide bond" evidence="1">
    <location>
        <begin position="142"/>
        <end position="211"/>
    </location>
</feature>
<evidence type="ECO:0000313" key="3">
    <source>
        <dbReference type="EMBL" id="EJD35460.1"/>
    </source>
</evidence>
<dbReference type="InterPro" id="IPR037176">
    <property type="entry name" value="Osmotin/thaumatin-like_sf"/>
</dbReference>
<dbReference type="InterPro" id="IPR001938">
    <property type="entry name" value="Thaumatin"/>
</dbReference>
<dbReference type="eggNOG" id="ENOG502QUID">
    <property type="taxonomic scope" value="Eukaryota"/>
</dbReference>
<dbReference type="PANTHER" id="PTHR31048">
    <property type="entry name" value="OS03G0233200 PROTEIN"/>
    <property type="match status" value="1"/>
</dbReference>
<dbReference type="PRINTS" id="PR00347">
    <property type="entry name" value="THAUMATIN"/>
</dbReference>
<feature type="disulfide bond" evidence="1">
    <location>
        <begin position="88"/>
        <end position="94"/>
    </location>
</feature>
<dbReference type="SMART" id="SM00205">
    <property type="entry name" value="THN"/>
    <property type="match status" value="1"/>
</dbReference>
<dbReference type="OMA" id="NRNCPAE"/>
<proteinExistence type="predicted"/>
<dbReference type="AlphaFoldDB" id="J0D8C2"/>
<dbReference type="PIRSF" id="PIRSF002703">
    <property type="entry name" value="Thaumatin"/>
    <property type="match status" value="1"/>
</dbReference>
<dbReference type="KEGG" id="adl:AURDEDRAFT_140352"/>
<dbReference type="Pfam" id="PF00314">
    <property type="entry name" value="Thaumatin"/>
    <property type="match status" value="1"/>
</dbReference>
<protein>
    <submittedName>
        <fullName evidence="3">Osmotin, thaumatin-like protein</fullName>
    </submittedName>
</protein>
<feature type="disulfide bond" evidence="1">
    <location>
        <begin position="171"/>
        <end position="185"/>
    </location>
</feature>
<dbReference type="OrthoDB" id="430315at2759"/>
<organism evidence="3 4">
    <name type="scientific">Auricularia subglabra (strain TFB-10046 / SS5)</name>
    <name type="common">White-rot fungus</name>
    <name type="synonym">Auricularia delicata (strain TFB10046)</name>
    <dbReference type="NCBI Taxonomy" id="717982"/>
    <lineage>
        <taxon>Eukaryota</taxon>
        <taxon>Fungi</taxon>
        <taxon>Dikarya</taxon>
        <taxon>Basidiomycota</taxon>
        <taxon>Agaricomycotina</taxon>
        <taxon>Agaricomycetes</taxon>
        <taxon>Auriculariales</taxon>
        <taxon>Auriculariaceae</taxon>
        <taxon>Auricularia</taxon>
    </lineage>
</organism>
<gene>
    <name evidence="3" type="ORF">AURDEDRAFT_140352</name>
</gene>
<sequence>MTLVAAVSARTVTVVNACPFTIWPAVYTDPSRNPGPPAGVPAGWEAPAGSSKSFSVPDGWKSGTIWARRECAFNNASLGEQQCATGGCPGGLECTGIGAPPVTLTEFNLDDNTVDWVDVSLVNGFNLPVHITNNQGCPESSCPIDLNSGCPAPLIGPVDSAGTVLGCNSACSANLDGTPQDSANCCTGSHSTPAECPAHGVQYYDYFKSRCPQAHAFAYDAPSSPLICSASRLADYTITFCP</sequence>
<dbReference type="Gene3D" id="2.60.110.10">
    <property type="entry name" value="Thaumatin"/>
    <property type="match status" value="1"/>
</dbReference>
<feature type="disulfide bond" evidence="1">
    <location>
        <begin position="18"/>
        <end position="241"/>
    </location>
</feature>
<name>J0D8C2_AURST</name>
<accession>J0D8C2</accession>
<dbReference type="Proteomes" id="UP000006514">
    <property type="component" value="Unassembled WGS sequence"/>
</dbReference>
<feature type="disulfide bond" evidence="1">
    <location>
        <begin position="186"/>
        <end position="196"/>
    </location>
</feature>
<dbReference type="EMBL" id="JH687890">
    <property type="protein sequence ID" value="EJD35460.1"/>
    <property type="molecule type" value="Genomic_DNA"/>
</dbReference>
<feature type="disulfide bond" evidence="1">
    <location>
        <begin position="150"/>
        <end position="167"/>
    </location>
</feature>
<evidence type="ECO:0000256" key="2">
    <source>
        <dbReference type="SAM" id="MobiDB-lite"/>
    </source>
</evidence>
<dbReference type="InParanoid" id="J0D8C2"/>
<evidence type="ECO:0000313" key="4">
    <source>
        <dbReference type="Proteomes" id="UP000006514"/>
    </source>
</evidence>
<feature type="region of interest" description="Disordered" evidence="2">
    <location>
        <begin position="31"/>
        <end position="55"/>
    </location>
</feature>
<dbReference type="PROSITE" id="PS51367">
    <property type="entry name" value="THAUMATIN_2"/>
    <property type="match status" value="1"/>
</dbReference>
<feature type="disulfide bond" evidence="1">
    <location>
        <begin position="137"/>
        <end position="228"/>
    </location>
</feature>
<evidence type="ECO:0000256" key="1">
    <source>
        <dbReference type="PIRSR" id="PIRSR002703-1"/>
    </source>
</evidence>
<dbReference type="SUPFAM" id="SSF49870">
    <property type="entry name" value="Osmotin, thaumatin-like protein"/>
    <property type="match status" value="1"/>
</dbReference>
<feature type="disulfide bond" evidence="1">
    <location>
        <begin position="71"/>
        <end position="83"/>
    </location>
</feature>